<evidence type="ECO:0000313" key="3">
    <source>
        <dbReference type="EMBL" id="TWP38248.1"/>
    </source>
</evidence>
<keyword evidence="2" id="KW-1133">Transmembrane helix</keyword>
<gene>
    <name evidence="3" type="ORF">FGL98_03260</name>
</gene>
<keyword evidence="2" id="KW-0812">Transmembrane</keyword>
<dbReference type="RefSeq" id="WP_146315225.1">
    <property type="nucleotide sequence ID" value="NZ_VCQV01000003.1"/>
</dbReference>
<dbReference type="AlphaFoldDB" id="A0A563E6R2"/>
<evidence type="ECO:0000256" key="1">
    <source>
        <dbReference type="SAM" id="MobiDB-lite"/>
    </source>
</evidence>
<comment type="caution">
    <text evidence="3">The sequence shown here is derived from an EMBL/GenBank/DDBJ whole genome shotgun (WGS) entry which is preliminary data.</text>
</comment>
<reference evidence="3 4" key="1">
    <citation type="submission" date="2019-05" db="EMBL/GenBank/DDBJ databases">
        <authorList>
            <person name="Lee S.D."/>
        </authorList>
    </citation>
    <scope>NUCLEOTIDE SEQUENCE [LARGE SCALE GENOMIC DNA]</scope>
    <source>
        <strain evidence="3 4">C5-26</strain>
    </source>
</reference>
<feature type="transmembrane region" description="Helical" evidence="2">
    <location>
        <begin position="94"/>
        <end position="116"/>
    </location>
</feature>
<dbReference type="EMBL" id="VCQV01000003">
    <property type="protein sequence ID" value="TWP38248.1"/>
    <property type="molecule type" value="Genomic_DNA"/>
</dbReference>
<feature type="region of interest" description="Disordered" evidence="1">
    <location>
        <begin position="1"/>
        <end position="90"/>
    </location>
</feature>
<evidence type="ECO:0000313" key="4">
    <source>
        <dbReference type="Proteomes" id="UP000320244"/>
    </source>
</evidence>
<protein>
    <submittedName>
        <fullName evidence="3">DotU family type IV/VI secretion system protein</fullName>
    </submittedName>
</protein>
<organism evidence="3 4">
    <name type="scientific">Leekyejoonella antrihumi</name>
    <dbReference type="NCBI Taxonomy" id="1660198"/>
    <lineage>
        <taxon>Bacteria</taxon>
        <taxon>Bacillati</taxon>
        <taxon>Actinomycetota</taxon>
        <taxon>Actinomycetes</taxon>
        <taxon>Micrococcales</taxon>
        <taxon>Dermacoccaceae</taxon>
        <taxon>Leekyejoonella</taxon>
    </lineage>
</organism>
<feature type="compositionally biased region" description="Low complexity" evidence="1">
    <location>
        <begin position="134"/>
        <end position="165"/>
    </location>
</feature>
<reference evidence="3 4" key="2">
    <citation type="submission" date="2019-08" db="EMBL/GenBank/DDBJ databases">
        <title>Jejuicoccus antrihumi gen. nov., sp. nov., a new member of the family Dermacoccaceae isolated from a cave.</title>
        <authorList>
            <person name="Schumann P."/>
            <person name="Kim I.S."/>
        </authorList>
    </citation>
    <scope>NUCLEOTIDE SEQUENCE [LARGE SCALE GENOMIC DNA]</scope>
    <source>
        <strain evidence="3 4">C5-26</strain>
    </source>
</reference>
<evidence type="ECO:0000256" key="2">
    <source>
        <dbReference type="SAM" id="Phobius"/>
    </source>
</evidence>
<accession>A0A563E6R2</accession>
<feature type="region of interest" description="Disordered" evidence="1">
    <location>
        <begin position="127"/>
        <end position="171"/>
    </location>
</feature>
<feature type="compositionally biased region" description="Basic and acidic residues" evidence="1">
    <location>
        <begin position="19"/>
        <end position="36"/>
    </location>
</feature>
<name>A0A563E6R2_9MICO</name>
<proteinExistence type="predicted"/>
<dbReference type="OrthoDB" id="4412616at2"/>
<keyword evidence="4" id="KW-1185">Reference proteome</keyword>
<keyword evidence="2" id="KW-0472">Membrane</keyword>
<dbReference type="Proteomes" id="UP000320244">
    <property type="component" value="Unassembled WGS sequence"/>
</dbReference>
<sequence>MNAPDDGGSGPKGPDFDDTFDHFFSKRPQRDPDETRPVPTGPPPGGPDEATHEWRGTTPPPAPVSPRQAPIGQQFAPGWTGGQTPEQPRRRGGAALPLLVIAASLIVVAVVVYFALGNGSKAPVQANHSPLPTASGSASPRSGGSSGSSAPSSSSPSSPSNSAAPLPQGSSDCHSTAYAVGPKTSCEFGASVAAAAGAAAFKNGTATLTGVYSPETKQNYTLTCTQGGYLTCVTTTGAVVYVEKP</sequence>